<dbReference type="Pfam" id="PF00903">
    <property type="entry name" value="Glyoxalase"/>
    <property type="match status" value="1"/>
</dbReference>
<accession>A0A0M6ZZJ8</accession>
<dbReference type="RefSeq" id="WP_055671418.1">
    <property type="nucleotide sequence ID" value="NZ_CXWD01000005.1"/>
</dbReference>
<dbReference type="OrthoDB" id="9798201at2"/>
<dbReference type="Gene3D" id="3.30.720.110">
    <property type="match status" value="1"/>
</dbReference>
<organism evidence="2 3">
    <name type="scientific">Roseibium alexandrii</name>
    <dbReference type="NCBI Taxonomy" id="388408"/>
    <lineage>
        <taxon>Bacteria</taxon>
        <taxon>Pseudomonadati</taxon>
        <taxon>Pseudomonadota</taxon>
        <taxon>Alphaproteobacteria</taxon>
        <taxon>Hyphomicrobiales</taxon>
        <taxon>Stappiaceae</taxon>
        <taxon>Roseibium</taxon>
    </lineage>
</organism>
<protein>
    <submittedName>
        <fullName evidence="2">Glyoxalase-like domain protein</fullName>
    </submittedName>
</protein>
<dbReference type="SUPFAM" id="SSF54593">
    <property type="entry name" value="Glyoxalase/Bleomycin resistance protein/Dihydroxybiphenyl dioxygenase"/>
    <property type="match status" value="1"/>
</dbReference>
<name>A0A0M6ZZJ8_9HYPH</name>
<dbReference type="InterPro" id="IPR037523">
    <property type="entry name" value="VOC_core"/>
</dbReference>
<dbReference type="InterPro" id="IPR004360">
    <property type="entry name" value="Glyas_Fos-R_dOase_dom"/>
</dbReference>
<gene>
    <name evidence="2" type="ORF">LAX5112_01652</name>
</gene>
<evidence type="ECO:0000313" key="3">
    <source>
        <dbReference type="Proteomes" id="UP000053235"/>
    </source>
</evidence>
<proteinExistence type="predicted"/>
<evidence type="ECO:0000259" key="1">
    <source>
        <dbReference type="PROSITE" id="PS51819"/>
    </source>
</evidence>
<reference evidence="3" key="1">
    <citation type="submission" date="2015-07" db="EMBL/GenBank/DDBJ databases">
        <authorList>
            <person name="Rodrigo-Torres Lidia"/>
            <person name="Arahal R.David."/>
        </authorList>
    </citation>
    <scope>NUCLEOTIDE SEQUENCE [LARGE SCALE GENOMIC DNA]</scope>
    <source>
        <strain evidence="3">CECT 5112</strain>
    </source>
</reference>
<keyword evidence="3" id="KW-1185">Reference proteome</keyword>
<evidence type="ECO:0000313" key="2">
    <source>
        <dbReference type="EMBL" id="CTQ68145.1"/>
    </source>
</evidence>
<dbReference type="Gene3D" id="3.30.720.120">
    <property type="match status" value="1"/>
</dbReference>
<dbReference type="AlphaFoldDB" id="A0A0M6ZZJ8"/>
<dbReference type="STRING" id="388408.LAX5112_01652"/>
<sequence length="142" mass="16150">MKCTQYYPVLMTKDVTKTARFYQDHFRFKAVFEADWYVHLQSIEDEAVNLAILDQNHETIPAIRRGQGTGAMLLNFEVEDVDQIYEGAKDAGLPILLALKDEPFGQRHFITEDPNGIMIDVIKPIPPSPEFLKQFAPEAVPA</sequence>
<feature type="domain" description="VOC" evidence="1">
    <location>
        <begin position="4"/>
        <end position="124"/>
    </location>
</feature>
<dbReference type="EMBL" id="CXWD01000005">
    <property type="protein sequence ID" value="CTQ68145.1"/>
    <property type="molecule type" value="Genomic_DNA"/>
</dbReference>
<dbReference type="Proteomes" id="UP000053235">
    <property type="component" value="Unassembled WGS sequence"/>
</dbReference>
<dbReference type="InterPro" id="IPR029068">
    <property type="entry name" value="Glyas_Bleomycin-R_OHBP_Dase"/>
</dbReference>
<dbReference type="PROSITE" id="PS51819">
    <property type="entry name" value="VOC"/>
    <property type="match status" value="1"/>
</dbReference>